<evidence type="ECO:0000313" key="3">
    <source>
        <dbReference type="Proteomes" id="UP001362999"/>
    </source>
</evidence>
<sequence length="325" mass="34786">MHISQGGESSPATSKVSLLPNDLGRCPRWDGLNGLTRDQFCARYDLGEEVKRLLVQYKIEAADALLIDDVRERLGADLKTGHLSEVNWALRKMLMDQVKRSSRVAQKHKPTVSGGTGGAGGNSSTRPGTGGTGYGPVISIEDLHRFSVISGGTGGAGGNDLDPRKESYQDTELRRRANCDLLSGGTGGNGGYGEQVGGKGGFGTAADIAIEDSRYFSSITGGIRGAGGHSDLQGGWGGAGEEPNFNRRLLHAIDDDGRRQLPEATLEDLGLKEDLLQLLKDEGFRTVGALFELYNTDLPISRFKRGHPIALMAAVNRFVYQSKLN</sequence>
<comment type="caution">
    <text evidence="2">The sequence shown here is derived from an EMBL/GenBank/DDBJ whole genome shotgun (WGS) entry which is preliminary data.</text>
</comment>
<reference evidence="2 3" key="1">
    <citation type="journal article" date="2024" name="J Genomics">
        <title>Draft genome sequencing and assembly of Favolaschia claudopus CIRM-BRFM 2984 isolated from oak limbs.</title>
        <authorList>
            <person name="Navarro D."/>
            <person name="Drula E."/>
            <person name="Chaduli D."/>
            <person name="Cazenave R."/>
            <person name="Ahrendt S."/>
            <person name="Wang J."/>
            <person name="Lipzen A."/>
            <person name="Daum C."/>
            <person name="Barry K."/>
            <person name="Grigoriev I.V."/>
            <person name="Favel A."/>
            <person name="Rosso M.N."/>
            <person name="Martin F."/>
        </authorList>
    </citation>
    <scope>NUCLEOTIDE SEQUENCE [LARGE SCALE GENOMIC DNA]</scope>
    <source>
        <strain evidence="2 3">CIRM-BRFM 2984</strain>
    </source>
</reference>
<dbReference type="Proteomes" id="UP001362999">
    <property type="component" value="Unassembled WGS sequence"/>
</dbReference>
<protein>
    <submittedName>
        <fullName evidence="2">Uncharacterized protein</fullName>
    </submittedName>
</protein>
<proteinExistence type="predicted"/>
<feature type="region of interest" description="Disordered" evidence="1">
    <location>
        <begin position="151"/>
        <end position="170"/>
    </location>
</feature>
<keyword evidence="3" id="KW-1185">Reference proteome</keyword>
<dbReference type="AlphaFoldDB" id="A0AAV9Z3P8"/>
<accession>A0AAV9Z3P8</accession>
<name>A0AAV9Z3P8_9AGAR</name>
<feature type="compositionally biased region" description="Basic and acidic residues" evidence="1">
    <location>
        <begin position="161"/>
        <end position="170"/>
    </location>
</feature>
<dbReference type="EMBL" id="JAWWNJ010000219">
    <property type="protein sequence ID" value="KAK6969601.1"/>
    <property type="molecule type" value="Genomic_DNA"/>
</dbReference>
<gene>
    <name evidence="2" type="ORF">R3P38DRAFT_3242970</name>
</gene>
<evidence type="ECO:0000256" key="1">
    <source>
        <dbReference type="SAM" id="MobiDB-lite"/>
    </source>
</evidence>
<feature type="region of interest" description="Disordered" evidence="1">
    <location>
        <begin position="102"/>
        <end position="134"/>
    </location>
</feature>
<evidence type="ECO:0000313" key="2">
    <source>
        <dbReference type="EMBL" id="KAK6969601.1"/>
    </source>
</evidence>
<organism evidence="2 3">
    <name type="scientific">Favolaschia claudopus</name>
    <dbReference type="NCBI Taxonomy" id="2862362"/>
    <lineage>
        <taxon>Eukaryota</taxon>
        <taxon>Fungi</taxon>
        <taxon>Dikarya</taxon>
        <taxon>Basidiomycota</taxon>
        <taxon>Agaricomycotina</taxon>
        <taxon>Agaricomycetes</taxon>
        <taxon>Agaricomycetidae</taxon>
        <taxon>Agaricales</taxon>
        <taxon>Marasmiineae</taxon>
        <taxon>Mycenaceae</taxon>
        <taxon>Favolaschia</taxon>
    </lineage>
</organism>